<proteinExistence type="predicted"/>
<dbReference type="Proteomes" id="UP000326344">
    <property type="component" value="Unassembled WGS sequence"/>
</dbReference>
<dbReference type="RefSeq" id="WP_150877773.1">
    <property type="nucleotide sequence ID" value="NZ_VTWS01000004.1"/>
</dbReference>
<organism evidence="1 2">
    <name type="scientific">Larkinella humicola</name>
    <dbReference type="NCBI Taxonomy" id="2607654"/>
    <lineage>
        <taxon>Bacteria</taxon>
        <taxon>Pseudomonadati</taxon>
        <taxon>Bacteroidota</taxon>
        <taxon>Cytophagia</taxon>
        <taxon>Cytophagales</taxon>
        <taxon>Spirosomataceae</taxon>
        <taxon>Larkinella</taxon>
    </lineage>
</organism>
<keyword evidence="2" id="KW-1185">Reference proteome</keyword>
<evidence type="ECO:0000313" key="1">
    <source>
        <dbReference type="EMBL" id="KAA9352767.1"/>
    </source>
</evidence>
<accession>A0A5N1JCV4</accession>
<gene>
    <name evidence="1" type="ORF">F0P93_16400</name>
</gene>
<reference evidence="1 2" key="1">
    <citation type="submission" date="2019-09" db="EMBL/GenBank/DDBJ databases">
        <title>Genome Sequence of Larkinella sp MA1.</title>
        <authorList>
            <person name="Srinivasan S."/>
        </authorList>
    </citation>
    <scope>NUCLEOTIDE SEQUENCE [LARGE SCALE GENOMIC DNA]</scope>
    <source>
        <strain evidence="1 2">MA1</strain>
    </source>
</reference>
<evidence type="ECO:0000313" key="2">
    <source>
        <dbReference type="Proteomes" id="UP000326344"/>
    </source>
</evidence>
<dbReference type="EMBL" id="VTWS01000004">
    <property type="protein sequence ID" value="KAA9352767.1"/>
    <property type="molecule type" value="Genomic_DNA"/>
</dbReference>
<comment type="caution">
    <text evidence="1">The sequence shown here is derived from an EMBL/GenBank/DDBJ whole genome shotgun (WGS) entry which is preliminary data.</text>
</comment>
<protein>
    <submittedName>
        <fullName evidence="1">Uncharacterized protein</fullName>
    </submittedName>
</protein>
<name>A0A5N1JCV4_9BACT</name>
<dbReference type="AlphaFoldDB" id="A0A5N1JCV4"/>
<sequence>MMAAFQSPGFQTGFDPNEKSTNTLVFITSNTFNPGIDALYQTVNRLYFDKPLRFLSPQRFIVFWLGMLIGQLPKPPFYSATIATGKWKACLLNWHFPDDRDTPSGSARGQFTGRVALR</sequence>